<dbReference type="SUPFAM" id="SSF53474">
    <property type="entry name" value="alpha/beta-Hydrolases"/>
    <property type="match status" value="1"/>
</dbReference>
<dbReference type="AlphaFoldDB" id="A0A9W6WCE6"/>
<evidence type="ECO:0000259" key="1">
    <source>
        <dbReference type="Pfam" id="PF12697"/>
    </source>
</evidence>
<sequence>MAQYAEVNGVRTWYDVQGEGEPLVLMHGGLSNAGEFHGNLLDLTSRFTTYLPERRGHGHTPDVEGPLTIGVQVEDAIAFLDEVVGGGPVRLAGYSMGASVALGVAMARPDLVERLVLISGCYDLAGLLFSPADGDGSFVPDIIKDMYGAVSPDGREHIHVVAAKLSEAARTEKPWTTDDLAGVRARTLIVSGDDDLVTLEHTLSMYRAIPDAELSVIPRASHVLFLDRPELYTRTVEEFLTREPNPTIMPIARGGS</sequence>
<dbReference type="Gene3D" id="3.40.50.1820">
    <property type="entry name" value="alpha/beta hydrolase"/>
    <property type="match status" value="1"/>
</dbReference>
<dbReference type="EMBL" id="BSTX01000003">
    <property type="protein sequence ID" value="GLZ79700.1"/>
    <property type="molecule type" value="Genomic_DNA"/>
</dbReference>
<name>A0A9W6WCE6_9ACTN</name>
<comment type="caution">
    <text evidence="2">The sequence shown here is derived from an EMBL/GenBank/DDBJ whole genome shotgun (WGS) entry which is preliminary data.</text>
</comment>
<protein>
    <submittedName>
        <fullName evidence="2">Oxidoreductase</fullName>
    </submittedName>
</protein>
<evidence type="ECO:0000313" key="2">
    <source>
        <dbReference type="EMBL" id="GLZ79700.1"/>
    </source>
</evidence>
<dbReference type="InterPro" id="IPR000073">
    <property type="entry name" value="AB_hydrolase_1"/>
</dbReference>
<dbReference type="Proteomes" id="UP001165079">
    <property type="component" value="Unassembled WGS sequence"/>
</dbReference>
<dbReference type="InterPro" id="IPR050228">
    <property type="entry name" value="Carboxylesterase_BioH"/>
</dbReference>
<dbReference type="GO" id="GO:0003824">
    <property type="term" value="F:catalytic activity"/>
    <property type="evidence" value="ECO:0007669"/>
    <property type="project" value="UniProtKB-ARBA"/>
</dbReference>
<evidence type="ECO:0000313" key="3">
    <source>
        <dbReference type="Proteomes" id="UP001165079"/>
    </source>
</evidence>
<organism evidence="2 3">
    <name type="scientific">Actinorhabdospora filicis</name>
    <dbReference type="NCBI Taxonomy" id="1785913"/>
    <lineage>
        <taxon>Bacteria</taxon>
        <taxon>Bacillati</taxon>
        <taxon>Actinomycetota</taxon>
        <taxon>Actinomycetes</taxon>
        <taxon>Micromonosporales</taxon>
        <taxon>Micromonosporaceae</taxon>
        <taxon>Actinorhabdospora</taxon>
    </lineage>
</organism>
<dbReference type="PANTHER" id="PTHR43194:SF2">
    <property type="entry name" value="PEROXISOMAL MEMBRANE PROTEIN LPX1"/>
    <property type="match status" value="1"/>
</dbReference>
<proteinExistence type="predicted"/>
<keyword evidence="3" id="KW-1185">Reference proteome</keyword>
<dbReference type="RefSeq" id="WP_285664849.1">
    <property type="nucleotide sequence ID" value="NZ_BSTX01000003.1"/>
</dbReference>
<reference evidence="2" key="1">
    <citation type="submission" date="2023-03" db="EMBL/GenBank/DDBJ databases">
        <title>Actinorhabdospora filicis NBRC 111898.</title>
        <authorList>
            <person name="Ichikawa N."/>
            <person name="Sato H."/>
            <person name="Tonouchi N."/>
        </authorList>
    </citation>
    <scope>NUCLEOTIDE SEQUENCE</scope>
    <source>
        <strain evidence="2">NBRC 111898</strain>
    </source>
</reference>
<dbReference type="Pfam" id="PF12697">
    <property type="entry name" value="Abhydrolase_6"/>
    <property type="match status" value="1"/>
</dbReference>
<dbReference type="PANTHER" id="PTHR43194">
    <property type="entry name" value="HYDROLASE ALPHA/BETA FOLD FAMILY"/>
    <property type="match status" value="1"/>
</dbReference>
<dbReference type="InterPro" id="IPR029058">
    <property type="entry name" value="AB_hydrolase_fold"/>
</dbReference>
<accession>A0A9W6WCE6</accession>
<gene>
    <name evidence="2" type="ORF">Afil01_45070</name>
</gene>
<feature type="domain" description="AB hydrolase-1" evidence="1">
    <location>
        <begin position="23"/>
        <end position="232"/>
    </location>
</feature>